<name>A0ABY5PKD1_9ACTN</name>
<reference evidence="3" key="1">
    <citation type="submission" date="2021-11" db="EMBL/GenBank/DDBJ databases">
        <title>Cultivation dependent microbiological survey of springs from the worlds oldest radium mine currently devoted to the extraction of radon-saturated water.</title>
        <authorList>
            <person name="Kapinusova G."/>
            <person name="Smrhova T."/>
            <person name="Strejcek M."/>
            <person name="Suman J."/>
            <person name="Jani K."/>
            <person name="Pajer P."/>
            <person name="Uhlik O."/>
        </authorList>
    </citation>
    <scope>NUCLEOTIDE SEQUENCE [LARGE SCALE GENOMIC DNA]</scope>
    <source>
        <strain evidence="3">J379</strain>
    </source>
</reference>
<evidence type="ECO:0000313" key="2">
    <source>
        <dbReference type="EMBL" id="UUY05022.1"/>
    </source>
</evidence>
<dbReference type="Proteomes" id="UP001058860">
    <property type="component" value="Chromosome"/>
</dbReference>
<dbReference type="RefSeq" id="WP_353865490.1">
    <property type="nucleotide sequence ID" value="NZ_CP088295.1"/>
</dbReference>
<protein>
    <submittedName>
        <fullName evidence="2">DUF4234 domain-containing protein</fullName>
    </submittedName>
</protein>
<feature type="transmembrane region" description="Helical" evidence="1">
    <location>
        <begin position="140"/>
        <end position="168"/>
    </location>
</feature>
<dbReference type="EMBL" id="CP088295">
    <property type="protein sequence ID" value="UUY05022.1"/>
    <property type="molecule type" value="Genomic_DNA"/>
</dbReference>
<gene>
    <name evidence="2" type="ORF">LRS13_05690</name>
</gene>
<feature type="transmembrane region" description="Helical" evidence="1">
    <location>
        <begin position="100"/>
        <end position="119"/>
    </location>
</feature>
<accession>A0ABY5PKD1</accession>
<proteinExistence type="predicted"/>
<feature type="transmembrane region" description="Helical" evidence="1">
    <location>
        <begin position="29"/>
        <end position="49"/>
    </location>
</feature>
<keyword evidence="3" id="KW-1185">Reference proteome</keyword>
<sequence length="169" mass="18026">MNATASPESAFGGAPGGGPPVIRSIGSCIGWLILSFGLWGFAWIYNTLTEIGNATGKDTQATLKTVLYLIPIVNLFVLYFTWKDVSEFAESTGEGGFSPILYIILSFIPIVNIFILISVQNKLNATWMRATNGTAQKADLGTLGLVTVVIGALFWVFYIGIIVIAGAVS</sequence>
<keyword evidence="1" id="KW-0812">Transmembrane</keyword>
<evidence type="ECO:0000256" key="1">
    <source>
        <dbReference type="SAM" id="Phobius"/>
    </source>
</evidence>
<keyword evidence="1" id="KW-1133">Transmembrane helix</keyword>
<evidence type="ECO:0000313" key="3">
    <source>
        <dbReference type="Proteomes" id="UP001058860"/>
    </source>
</evidence>
<organism evidence="2 3">
    <name type="scientific">Svornostia abyssi</name>
    <dbReference type="NCBI Taxonomy" id="2898438"/>
    <lineage>
        <taxon>Bacteria</taxon>
        <taxon>Bacillati</taxon>
        <taxon>Actinomycetota</taxon>
        <taxon>Thermoleophilia</taxon>
        <taxon>Solirubrobacterales</taxon>
        <taxon>Baekduiaceae</taxon>
        <taxon>Svornostia</taxon>
    </lineage>
</organism>
<keyword evidence="1" id="KW-0472">Membrane</keyword>
<feature type="transmembrane region" description="Helical" evidence="1">
    <location>
        <begin position="61"/>
        <end position="80"/>
    </location>
</feature>